<feature type="domain" description="Organic solvent tolerance-like N-terminal" evidence="6">
    <location>
        <begin position="34"/>
        <end position="152"/>
    </location>
</feature>
<evidence type="ECO:0000256" key="2">
    <source>
        <dbReference type="ARBA" id="ARBA00022729"/>
    </source>
</evidence>
<dbReference type="RefSeq" id="WP_283224336.1">
    <property type="nucleotide sequence ID" value="NZ_JASGBH010000005.1"/>
</dbReference>
<dbReference type="Pfam" id="PF03968">
    <property type="entry name" value="LptD_N"/>
    <property type="match status" value="1"/>
</dbReference>
<evidence type="ECO:0000259" key="6">
    <source>
        <dbReference type="Pfam" id="PF03968"/>
    </source>
</evidence>
<comment type="subunit">
    <text evidence="4">Component of the lipopolysaccharide transport and assembly complex.</text>
</comment>
<dbReference type="PANTHER" id="PTHR36504:SF1">
    <property type="entry name" value="LIPOPOLYSACCHARIDE EXPORT SYSTEM PROTEIN LPTA"/>
    <property type="match status" value="1"/>
</dbReference>
<keyword evidence="3 4" id="KW-0574">Periplasm</keyword>
<dbReference type="EMBL" id="JASGBH010000005">
    <property type="protein sequence ID" value="MDI9233953.1"/>
    <property type="molecule type" value="Genomic_DNA"/>
</dbReference>
<feature type="region of interest" description="Disordered" evidence="5">
    <location>
        <begin position="177"/>
        <end position="205"/>
    </location>
</feature>
<dbReference type="NCBIfam" id="TIGR03002">
    <property type="entry name" value="outer_YhbN_LptA"/>
    <property type="match status" value="1"/>
</dbReference>
<dbReference type="PANTHER" id="PTHR36504">
    <property type="entry name" value="LIPOPOLYSACCHARIDE EXPORT SYSTEM PROTEIN LPTA"/>
    <property type="match status" value="1"/>
</dbReference>
<dbReference type="InterPro" id="IPR005653">
    <property type="entry name" value="OstA-like_N"/>
</dbReference>
<evidence type="ECO:0000313" key="7">
    <source>
        <dbReference type="EMBL" id="MDI9233953.1"/>
    </source>
</evidence>
<keyword evidence="1 4" id="KW-0813">Transport</keyword>
<evidence type="ECO:0000256" key="4">
    <source>
        <dbReference type="HAMAP-Rule" id="MF_01914"/>
    </source>
</evidence>
<proteinExistence type="inferred from homology"/>
<organism evidence="7 8">
    <name type="scientific">Limnohabitans lacus</name>
    <dbReference type="NCBI Taxonomy" id="3045173"/>
    <lineage>
        <taxon>Bacteria</taxon>
        <taxon>Pseudomonadati</taxon>
        <taxon>Pseudomonadota</taxon>
        <taxon>Betaproteobacteria</taxon>
        <taxon>Burkholderiales</taxon>
        <taxon>Comamonadaceae</taxon>
        <taxon>Limnohabitans</taxon>
    </lineage>
</organism>
<comment type="function">
    <text evidence="4">Involved in the assembly of lipopolysaccharide (LPS). Required for the translocation of LPS from the inner membrane to the outer membrane.</text>
</comment>
<evidence type="ECO:0000313" key="8">
    <source>
        <dbReference type="Proteomes" id="UP001431902"/>
    </source>
</evidence>
<feature type="signal peptide" evidence="4">
    <location>
        <begin position="1"/>
        <end position="24"/>
    </location>
</feature>
<keyword evidence="2 4" id="KW-0732">Signal</keyword>
<dbReference type="HAMAP" id="MF_01914">
    <property type="entry name" value="LPS_assembly_LptA"/>
    <property type="match status" value="1"/>
</dbReference>
<feature type="compositionally biased region" description="Low complexity" evidence="5">
    <location>
        <begin position="183"/>
        <end position="198"/>
    </location>
</feature>
<protein>
    <recommendedName>
        <fullName evidence="4">Lipopolysaccharide export system protein LptA</fullName>
    </recommendedName>
</protein>
<sequence precursor="true">MNTFLRFFAFTALGVGLLNAPAHAEKADKDKPMNIEADNMRHDENQKLTKFSGKVVALKGTLVMRADRMEVQEDGKGQQIAKFWAAPKERIFFRQKREGVDEYTEGEADIAIYDKQADQVTLIQRAEARILRGTEVANQVTGDKIVFNNTTEVMTVDGQPKGQAAAGRGERVRAVLTPRKEASASAPTTTPALRSSPALVESKKP</sequence>
<name>A0ABT6X754_9BURK</name>
<evidence type="ECO:0000256" key="3">
    <source>
        <dbReference type="ARBA" id="ARBA00022764"/>
    </source>
</evidence>
<keyword evidence="8" id="KW-1185">Reference proteome</keyword>
<gene>
    <name evidence="4 7" type="primary">lptA</name>
    <name evidence="7" type="ORF">QLQ16_08900</name>
</gene>
<dbReference type="InterPro" id="IPR014340">
    <property type="entry name" value="LptA"/>
</dbReference>
<dbReference type="InterPro" id="IPR052037">
    <property type="entry name" value="LPS_export_LptA"/>
</dbReference>
<reference evidence="7" key="1">
    <citation type="submission" date="2023-05" db="EMBL/GenBank/DDBJ databases">
        <title>Limnohabitans sp. strain HM2-2 Genome sequencing and assembly.</title>
        <authorList>
            <person name="Jung Y."/>
        </authorList>
    </citation>
    <scope>NUCLEOTIDE SEQUENCE</scope>
    <source>
        <strain evidence="7">HM2-2</strain>
    </source>
</reference>
<feature type="chain" id="PRO_5044920166" description="Lipopolysaccharide export system protein LptA" evidence="4">
    <location>
        <begin position="25"/>
        <end position="205"/>
    </location>
</feature>
<comment type="caution">
    <text evidence="7">The sequence shown here is derived from an EMBL/GenBank/DDBJ whole genome shotgun (WGS) entry which is preliminary data.</text>
</comment>
<dbReference type="Proteomes" id="UP001431902">
    <property type="component" value="Unassembled WGS sequence"/>
</dbReference>
<evidence type="ECO:0000256" key="5">
    <source>
        <dbReference type="SAM" id="MobiDB-lite"/>
    </source>
</evidence>
<comment type="subcellular location">
    <subcellularLocation>
        <location evidence="4">Periplasm</location>
    </subcellularLocation>
</comment>
<accession>A0ABT6X754</accession>
<comment type="similarity">
    <text evidence="4">Belongs to the LptA family.</text>
</comment>
<evidence type="ECO:0000256" key="1">
    <source>
        <dbReference type="ARBA" id="ARBA00022448"/>
    </source>
</evidence>
<dbReference type="Gene3D" id="2.60.450.10">
    <property type="entry name" value="Lipopolysaccharide (LPS) transport protein A like domain"/>
    <property type="match status" value="1"/>
</dbReference>